<feature type="region of interest" description="Disordered" evidence="1">
    <location>
        <begin position="1"/>
        <end position="27"/>
    </location>
</feature>
<comment type="caution">
    <text evidence="2">The sequence shown here is derived from an EMBL/GenBank/DDBJ whole genome shotgun (WGS) entry which is preliminary data.</text>
</comment>
<sequence>AGGWLPSSQETDRGVKKHCAGPPDRSLSSSFDCLALCRHCSPSSRGSESAPSARA</sequence>
<name>A0ABD0M6Z0_9CAEN</name>
<dbReference type="EMBL" id="JACVVK020000004">
    <property type="protein sequence ID" value="KAK7507253.1"/>
    <property type="molecule type" value="Genomic_DNA"/>
</dbReference>
<evidence type="ECO:0000256" key="1">
    <source>
        <dbReference type="SAM" id="MobiDB-lite"/>
    </source>
</evidence>
<feature type="non-terminal residue" evidence="2">
    <location>
        <position position="1"/>
    </location>
</feature>
<evidence type="ECO:0000313" key="3">
    <source>
        <dbReference type="Proteomes" id="UP001519460"/>
    </source>
</evidence>
<evidence type="ECO:0000313" key="2">
    <source>
        <dbReference type="EMBL" id="KAK7507253.1"/>
    </source>
</evidence>
<dbReference type="Proteomes" id="UP001519460">
    <property type="component" value="Unassembled WGS sequence"/>
</dbReference>
<organism evidence="2 3">
    <name type="scientific">Batillaria attramentaria</name>
    <dbReference type="NCBI Taxonomy" id="370345"/>
    <lineage>
        <taxon>Eukaryota</taxon>
        <taxon>Metazoa</taxon>
        <taxon>Spiralia</taxon>
        <taxon>Lophotrochozoa</taxon>
        <taxon>Mollusca</taxon>
        <taxon>Gastropoda</taxon>
        <taxon>Caenogastropoda</taxon>
        <taxon>Sorbeoconcha</taxon>
        <taxon>Cerithioidea</taxon>
        <taxon>Batillariidae</taxon>
        <taxon>Batillaria</taxon>
    </lineage>
</organism>
<accession>A0ABD0M6Z0</accession>
<reference evidence="2 3" key="1">
    <citation type="journal article" date="2023" name="Sci. Data">
        <title>Genome assembly of the Korean intertidal mud-creeper Batillaria attramentaria.</title>
        <authorList>
            <person name="Patra A.K."/>
            <person name="Ho P.T."/>
            <person name="Jun S."/>
            <person name="Lee S.J."/>
            <person name="Kim Y."/>
            <person name="Won Y.J."/>
        </authorList>
    </citation>
    <scope>NUCLEOTIDE SEQUENCE [LARGE SCALE GENOMIC DNA]</scope>
    <source>
        <strain evidence="2">Wonlab-2016</strain>
    </source>
</reference>
<protein>
    <submittedName>
        <fullName evidence="2">Uncharacterized protein</fullName>
    </submittedName>
</protein>
<dbReference type="AlphaFoldDB" id="A0ABD0M6Z0"/>
<feature type="non-terminal residue" evidence="2">
    <location>
        <position position="55"/>
    </location>
</feature>
<proteinExistence type="predicted"/>
<gene>
    <name evidence="2" type="ORF">BaRGS_00001188</name>
</gene>
<keyword evidence="3" id="KW-1185">Reference proteome</keyword>